<name>A0ABQ2JQ75_9SPHN</name>
<dbReference type="RefSeq" id="WP_188819978.1">
    <property type="nucleotide sequence ID" value="NZ_BMLK01000010.1"/>
</dbReference>
<dbReference type="Proteomes" id="UP000605099">
    <property type="component" value="Unassembled WGS sequence"/>
</dbReference>
<feature type="transmembrane region" description="Helical" evidence="1">
    <location>
        <begin position="58"/>
        <end position="76"/>
    </location>
</feature>
<evidence type="ECO:0000256" key="1">
    <source>
        <dbReference type="SAM" id="Phobius"/>
    </source>
</evidence>
<gene>
    <name evidence="2" type="ORF">GCM10011349_24550</name>
</gene>
<reference evidence="3" key="1">
    <citation type="journal article" date="2019" name="Int. J. Syst. Evol. Microbiol.">
        <title>The Global Catalogue of Microorganisms (GCM) 10K type strain sequencing project: providing services to taxonomists for standard genome sequencing and annotation.</title>
        <authorList>
            <consortium name="The Broad Institute Genomics Platform"/>
            <consortium name="The Broad Institute Genome Sequencing Center for Infectious Disease"/>
            <person name="Wu L."/>
            <person name="Ma J."/>
        </authorList>
    </citation>
    <scope>NUCLEOTIDE SEQUENCE [LARGE SCALE GENOMIC DNA]</scope>
    <source>
        <strain evidence="3">CGMCC 1.6784</strain>
    </source>
</reference>
<feature type="transmembrane region" description="Helical" evidence="1">
    <location>
        <begin position="83"/>
        <end position="102"/>
    </location>
</feature>
<organism evidence="2 3">
    <name type="scientific">Novosphingobium indicum</name>
    <dbReference type="NCBI Taxonomy" id="462949"/>
    <lineage>
        <taxon>Bacteria</taxon>
        <taxon>Pseudomonadati</taxon>
        <taxon>Pseudomonadota</taxon>
        <taxon>Alphaproteobacteria</taxon>
        <taxon>Sphingomonadales</taxon>
        <taxon>Sphingomonadaceae</taxon>
        <taxon>Novosphingobium</taxon>
    </lineage>
</organism>
<keyword evidence="3" id="KW-1185">Reference proteome</keyword>
<protein>
    <submittedName>
        <fullName evidence="2">Uncharacterized protein</fullName>
    </submittedName>
</protein>
<feature type="transmembrane region" description="Helical" evidence="1">
    <location>
        <begin position="108"/>
        <end position="132"/>
    </location>
</feature>
<evidence type="ECO:0000313" key="2">
    <source>
        <dbReference type="EMBL" id="GGN51727.1"/>
    </source>
</evidence>
<accession>A0ABQ2JQ75</accession>
<evidence type="ECO:0000313" key="3">
    <source>
        <dbReference type="Proteomes" id="UP000605099"/>
    </source>
</evidence>
<keyword evidence="1" id="KW-0812">Transmembrane</keyword>
<sequence>MTNPLQIAFFLLLGFAVPLAIWKGGAPERSGAGIILFMWGLQLVGKLIVQPGFITVDYFPLVSDLIGFLAFGYLALEARRIWPVWATSLQILSLGAHFARWADISVYPMVYAIMRGAPTFGAIVAILVGTFLHMRRLRRSGSDPSWQTWCRFAAGSNRFPYPSSKSS</sequence>
<feature type="transmembrane region" description="Helical" evidence="1">
    <location>
        <begin position="6"/>
        <end position="22"/>
    </location>
</feature>
<keyword evidence="1" id="KW-0472">Membrane</keyword>
<comment type="caution">
    <text evidence="2">The sequence shown here is derived from an EMBL/GenBank/DDBJ whole genome shotgun (WGS) entry which is preliminary data.</text>
</comment>
<proteinExistence type="predicted"/>
<dbReference type="EMBL" id="BMLK01000010">
    <property type="protein sequence ID" value="GGN51727.1"/>
    <property type="molecule type" value="Genomic_DNA"/>
</dbReference>
<keyword evidence="1" id="KW-1133">Transmembrane helix</keyword>